<comment type="caution">
    <text evidence="5">The sequence shown here is derived from an EMBL/GenBank/DDBJ whole genome shotgun (WGS) entry which is preliminary data.</text>
</comment>
<dbReference type="HAMAP" id="MF_00796">
    <property type="entry name" value="NTPase_1"/>
    <property type="match status" value="1"/>
</dbReference>
<gene>
    <name evidence="5" type="ORF">AKJ51_01130</name>
</gene>
<keyword evidence="3 4" id="KW-0067">ATP-binding</keyword>
<dbReference type="GO" id="GO:0005524">
    <property type="term" value="F:ATP binding"/>
    <property type="evidence" value="ECO:0007669"/>
    <property type="project" value="UniProtKB-UniRule"/>
</dbReference>
<evidence type="ECO:0000256" key="1">
    <source>
        <dbReference type="ARBA" id="ARBA00022741"/>
    </source>
</evidence>
<evidence type="ECO:0000256" key="3">
    <source>
        <dbReference type="ARBA" id="ARBA00022840"/>
    </source>
</evidence>
<reference evidence="5 6" key="1">
    <citation type="journal article" date="2016" name="Sci. Rep.">
        <title>Metabolic traits of an uncultured archaeal lineage -MSBL1- from brine pools of the Red Sea.</title>
        <authorList>
            <person name="Mwirichia R."/>
            <person name="Alam I."/>
            <person name="Rashid M."/>
            <person name="Vinu M."/>
            <person name="Ba-Alawi W."/>
            <person name="Anthony Kamau A."/>
            <person name="Kamanda Ngugi D."/>
            <person name="Goker M."/>
            <person name="Klenk H.P."/>
            <person name="Bajic V."/>
            <person name="Stingl U."/>
        </authorList>
    </citation>
    <scope>NUCLEOTIDE SEQUENCE [LARGE SCALE GENOMIC DNA]</scope>
    <source>
        <strain evidence="5">SCGC-AAA382A20</strain>
    </source>
</reference>
<dbReference type="NCBIfam" id="NF010248">
    <property type="entry name" value="PRK13695.1"/>
    <property type="match status" value="1"/>
</dbReference>
<dbReference type="CDD" id="cd19482">
    <property type="entry name" value="RecA-like_Thep1"/>
    <property type="match status" value="1"/>
</dbReference>
<dbReference type="EC" id="3.6.1.15" evidence="4"/>
<comment type="caution">
    <text evidence="4">Lacks conserved residue(s) required for the propagation of feature annotation.</text>
</comment>
<dbReference type="Gene3D" id="3.40.50.300">
    <property type="entry name" value="P-loop containing nucleotide triphosphate hydrolases"/>
    <property type="match status" value="1"/>
</dbReference>
<accession>A0A133VM45</accession>
<dbReference type="InterPro" id="IPR027417">
    <property type="entry name" value="P-loop_NTPase"/>
</dbReference>
<dbReference type="PANTHER" id="PTHR43146:SF1">
    <property type="entry name" value="CANCER-RELATED NUCLEOSIDE-TRIPHOSPHATASE"/>
    <property type="match status" value="1"/>
</dbReference>
<sequence length="179" mass="19749">MPNNFLITGSPGSGKTTVLEEVIDNLKQKGYETGGIYCPEIRSEGKRKGFRIIDIMSGESKILAHVDQKEGPKISKYKVNVTNVDVVSESAISRALEEADIIVIDEIAPMEVYSEVFKEQVLKSLSTEKPSLAAIHKRSKSGFIGQVKNRDDTTMFVVDENSRGNLSERLTDLVLKSVS</sequence>
<keyword evidence="6" id="KW-1185">Reference proteome</keyword>
<evidence type="ECO:0000256" key="4">
    <source>
        <dbReference type="HAMAP-Rule" id="MF_00796"/>
    </source>
</evidence>
<dbReference type="InterPro" id="IPR004948">
    <property type="entry name" value="Nuc-triphosphatase_THEP1"/>
</dbReference>
<keyword evidence="1 4" id="KW-0547">Nucleotide-binding</keyword>
<dbReference type="Pfam" id="PF03266">
    <property type="entry name" value="NTPase_1"/>
    <property type="match status" value="1"/>
</dbReference>
<dbReference type="Proteomes" id="UP000070263">
    <property type="component" value="Unassembled WGS sequence"/>
</dbReference>
<name>A0A133VM45_9EURY</name>
<comment type="function">
    <text evidence="4">Has nucleotide phosphatase activity towards ATP, GTP, CTP, TTP and UTP. May hydrolyze nucleoside diphosphates with lower efficiency.</text>
</comment>
<proteinExistence type="inferred from homology"/>
<dbReference type="AlphaFoldDB" id="A0A133VM45"/>
<evidence type="ECO:0000256" key="2">
    <source>
        <dbReference type="ARBA" id="ARBA00022801"/>
    </source>
</evidence>
<dbReference type="GO" id="GO:0017111">
    <property type="term" value="F:ribonucleoside triphosphate phosphatase activity"/>
    <property type="evidence" value="ECO:0007669"/>
    <property type="project" value="UniProtKB-UniRule"/>
</dbReference>
<protein>
    <recommendedName>
        <fullName evidence="4">Nucleoside-triphosphatase AKJ51_01130</fullName>
        <shortName evidence="4">NTPase</shortName>
        <ecNumber evidence="4">3.6.1.15</ecNumber>
    </recommendedName>
    <alternativeName>
        <fullName evidence="4">Nucleoside triphosphate phosphohydrolase</fullName>
    </alternativeName>
</protein>
<organism evidence="5 6">
    <name type="scientific">candidate division MSBL1 archaeon SCGC-AAA382A20</name>
    <dbReference type="NCBI Taxonomy" id="1698280"/>
    <lineage>
        <taxon>Archaea</taxon>
        <taxon>Methanobacteriati</taxon>
        <taxon>Methanobacteriota</taxon>
        <taxon>candidate division MSBL1</taxon>
    </lineage>
</organism>
<dbReference type="EMBL" id="LHYE01000007">
    <property type="protein sequence ID" value="KXB07524.1"/>
    <property type="molecule type" value="Genomic_DNA"/>
</dbReference>
<keyword evidence="2 4" id="KW-0378">Hydrolase</keyword>
<dbReference type="PANTHER" id="PTHR43146">
    <property type="entry name" value="CANCER-RELATED NUCLEOSIDE-TRIPHOSPHATASE"/>
    <property type="match status" value="1"/>
</dbReference>
<comment type="catalytic activity">
    <reaction evidence="4">
        <text>a ribonucleoside 5'-triphosphate + H2O = a ribonucleoside 5'-diphosphate + phosphate + H(+)</text>
        <dbReference type="Rhea" id="RHEA:23680"/>
        <dbReference type="ChEBI" id="CHEBI:15377"/>
        <dbReference type="ChEBI" id="CHEBI:15378"/>
        <dbReference type="ChEBI" id="CHEBI:43474"/>
        <dbReference type="ChEBI" id="CHEBI:57930"/>
        <dbReference type="ChEBI" id="CHEBI:61557"/>
        <dbReference type="EC" id="3.6.1.15"/>
    </reaction>
</comment>
<feature type="binding site" evidence="4">
    <location>
        <begin position="9"/>
        <end position="16"/>
    </location>
    <ligand>
        <name>ATP</name>
        <dbReference type="ChEBI" id="CHEBI:30616"/>
    </ligand>
</feature>
<evidence type="ECO:0000313" key="5">
    <source>
        <dbReference type="EMBL" id="KXB07524.1"/>
    </source>
</evidence>
<comment type="similarity">
    <text evidence="4">Belongs to the THEP1 NTPase family.</text>
</comment>
<dbReference type="SUPFAM" id="SSF52540">
    <property type="entry name" value="P-loop containing nucleoside triphosphate hydrolases"/>
    <property type="match status" value="1"/>
</dbReference>
<evidence type="ECO:0000313" key="6">
    <source>
        <dbReference type="Proteomes" id="UP000070263"/>
    </source>
</evidence>